<accession>A0A3A3G3I7</accession>
<evidence type="ECO:0000259" key="1">
    <source>
        <dbReference type="Pfam" id="PF12728"/>
    </source>
</evidence>
<protein>
    <submittedName>
        <fullName evidence="2">DNA-binding protein</fullName>
    </submittedName>
</protein>
<evidence type="ECO:0000313" key="3">
    <source>
        <dbReference type="Proteomes" id="UP000266327"/>
    </source>
</evidence>
<keyword evidence="2" id="KW-0238">DNA-binding</keyword>
<keyword evidence="3" id="KW-1185">Reference proteome</keyword>
<sequence>MLSPEILDAAQTAALLHAEAETILQLARNGTLPGTRIGKAWIFLREDVMAFLKEQMYEEASRRIPARHWHADIVRNAKLEGAVIKSLDGRHDHSMLSTGF</sequence>
<dbReference type="Pfam" id="PF12728">
    <property type="entry name" value="HTH_17"/>
    <property type="match status" value="1"/>
</dbReference>
<organism evidence="2 3">
    <name type="scientific">Noviherbaspirillum sedimenti</name>
    <dbReference type="NCBI Taxonomy" id="2320865"/>
    <lineage>
        <taxon>Bacteria</taxon>
        <taxon>Pseudomonadati</taxon>
        <taxon>Pseudomonadota</taxon>
        <taxon>Betaproteobacteria</taxon>
        <taxon>Burkholderiales</taxon>
        <taxon>Oxalobacteraceae</taxon>
        <taxon>Noviherbaspirillum</taxon>
    </lineage>
</organism>
<dbReference type="GO" id="GO:0003677">
    <property type="term" value="F:DNA binding"/>
    <property type="evidence" value="ECO:0007669"/>
    <property type="project" value="UniProtKB-KW"/>
</dbReference>
<dbReference type="RefSeq" id="WP_119784828.1">
    <property type="nucleotide sequence ID" value="NZ_QYUQ01000002.1"/>
</dbReference>
<evidence type="ECO:0000313" key="2">
    <source>
        <dbReference type="EMBL" id="RJG01379.1"/>
    </source>
</evidence>
<dbReference type="Proteomes" id="UP000266327">
    <property type="component" value="Unassembled WGS sequence"/>
</dbReference>
<dbReference type="OrthoDB" id="9800023at2"/>
<dbReference type="InterPro" id="IPR041657">
    <property type="entry name" value="HTH_17"/>
</dbReference>
<dbReference type="EMBL" id="QYUQ01000002">
    <property type="protein sequence ID" value="RJG01379.1"/>
    <property type="molecule type" value="Genomic_DNA"/>
</dbReference>
<comment type="caution">
    <text evidence="2">The sequence shown here is derived from an EMBL/GenBank/DDBJ whole genome shotgun (WGS) entry which is preliminary data.</text>
</comment>
<dbReference type="InterPro" id="IPR010093">
    <property type="entry name" value="SinI_DNA-bd"/>
</dbReference>
<proteinExistence type="predicted"/>
<name>A0A3A3G3I7_9BURK</name>
<dbReference type="NCBIfam" id="TIGR01764">
    <property type="entry name" value="excise"/>
    <property type="match status" value="1"/>
</dbReference>
<gene>
    <name evidence="2" type="ORF">D3878_07100</name>
</gene>
<reference evidence="3" key="1">
    <citation type="submission" date="2018-09" db="EMBL/GenBank/DDBJ databases">
        <authorList>
            <person name="Zhu H."/>
        </authorList>
    </citation>
    <scope>NUCLEOTIDE SEQUENCE [LARGE SCALE GENOMIC DNA]</scope>
    <source>
        <strain evidence="3">K1S02-23</strain>
    </source>
</reference>
<feature type="domain" description="Helix-turn-helix" evidence="1">
    <location>
        <begin position="7"/>
        <end position="55"/>
    </location>
</feature>
<dbReference type="AlphaFoldDB" id="A0A3A3G3I7"/>